<feature type="domain" description="HTH araC/xylS-type" evidence="4">
    <location>
        <begin position="192"/>
        <end position="290"/>
    </location>
</feature>
<comment type="caution">
    <text evidence="5">The sequence shown here is derived from an EMBL/GenBank/DDBJ whole genome shotgun (WGS) entry which is preliminary data.</text>
</comment>
<evidence type="ECO:0000313" key="5">
    <source>
        <dbReference type="EMBL" id="OPA73326.1"/>
    </source>
</evidence>
<dbReference type="PANTHER" id="PTHR43280:SF28">
    <property type="entry name" value="HTH-TYPE TRANSCRIPTIONAL ACTIVATOR RHAS"/>
    <property type="match status" value="1"/>
</dbReference>
<keyword evidence="6" id="KW-1185">Reference proteome</keyword>
<dbReference type="InterPro" id="IPR037923">
    <property type="entry name" value="HTH-like"/>
</dbReference>
<reference evidence="5 6" key="1">
    <citation type="submission" date="2017-01" db="EMBL/GenBank/DDBJ databases">
        <title>Genome analysis of Paenibacillus selenitrireducens ES3-24.</title>
        <authorList>
            <person name="Xu D."/>
            <person name="Yao R."/>
            <person name="Zheng S."/>
        </authorList>
    </citation>
    <scope>NUCLEOTIDE SEQUENCE [LARGE SCALE GENOMIC DNA]</scope>
    <source>
        <strain evidence="5 6">ES3-24</strain>
    </source>
</reference>
<dbReference type="GO" id="GO:0043565">
    <property type="term" value="F:sequence-specific DNA binding"/>
    <property type="evidence" value="ECO:0007669"/>
    <property type="project" value="InterPro"/>
</dbReference>
<evidence type="ECO:0000256" key="3">
    <source>
        <dbReference type="ARBA" id="ARBA00023163"/>
    </source>
</evidence>
<dbReference type="Pfam" id="PF12833">
    <property type="entry name" value="HTH_18"/>
    <property type="match status" value="1"/>
</dbReference>
<dbReference type="InterPro" id="IPR018060">
    <property type="entry name" value="HTH_AraC"/>
</dbReference>
<dbReference type="SMART" id="SM00342">
    <property type="entry name" value="HTH_ARAC"/>
    <property type="match status" value="1"/>
</dbReference>
<dbReference type="SUPFAM" id="SSF51215">
    <property type="entry name" value="Regulatory protein AraC"/>
    <property type="match status" value="1"/>
</dbReference>
<dbReference type="PRINTS" id="PR00032">
    <property type="entry name" value="HTHARAC"/>
</dbReference>
<dbReference type="AlphaFoldDB" id="A0A1T2X0T6"/>
<dbReference type="Gene3D" id="2.60.120.10">
    <property type="entry name" value="Jelly Rolls"/>
    <property type="match status" value="1"/>
</dbReference>
<evidence type="ECO:0000256" key="1">
    <source>
        <dbReference type="ARBA" id="ARBA00023015"/>
    </source>
</evidence>
<organism evidence="5 6">
    <name type="scientific">Paenibacillus selenitireducens</name>
    <dbReference type="NCBI Taxonomy" id="1324314"/>
    <lineage>
        <taxon>Bacteria</taxon>
        <taxon>Bacillati</taxon>
        <taxon>Bacillota</taxon>
        <taxon>Bacilli</taxon>
        <taxon>Bacillales</taxon>
        <taxon>Paenibacillaceae</taxon>
        <taxon>Paenibacillus</taxon>
    </lineage>
</organism>
<dbReference type="RefSeq" id="WP_078502772.1">
    <property type="nucleotide sequence ID" value="NZ_MSZX01000019.1"/>
</dbReference>
<dbReference type="InterPro" id="IPR009057">
    <property type="entry name" value="Homeodomain-like_sf"/>
</dbReference>
<evidence type="ECO:0000313" key="6">
    <source>
        <dbReference type="Proteomes" id="UP000190188"/>
    </source>
</evidence>
<dbReference type="EMBL" id="MSZX01000019">
    <property type="protein sequence ID" value="OPA73326.1"/>
    <property type="molecule type" value="Genomic_DNA"/>
</dbReference>
<keyword evidence="3" id="KW-0804">Transcription</keyword>
<dbReference type="Pfam" id="PF02311">
    <property type="entry name" value="AraC_binding"/>
    <property type="match status" value="1"/>
</dbReference>
<dbReference type="InterPro" id="IPR003313">
    <property type="entry name" value="AraC-bd"/>
</dbReference>
<gene>
    <name evidence="5" type="ORF">BVG16_29430</name>
</gene>
<name>A0A1T2X0T6_9BACL</name>
<proteinExistence type="predicted"/>
<evidence type="ECO:0000259" key="4">
    <source>
        <dbReference type="PROSITE" id="PS01124"/>
    </source>
</evidence>
<keyword evidence="2" id="KW-0238">DNA-binding</keyword>
<dbReference type="PROSITE" id="PS01124">
    <property type="entry name" value="HTH_ARAC_FAMILY_2"/>
    <property type="match status" value="1"/>
</dbReference>
<protein>
    <recommendedName>
        <fullName evidence="4">HTH araC/xylS-type domain-containing protein</fullName>
    </recommendedName>
</protein>
<evidence type="ECO:0000256" key="2">
    <source>
        <dbReference type="ARBA" id="ARBA00023125"/>
    </source>
</evidence>
<dbReference type="SUPFAM" id="SSF46689">
    <property type="entry name" value="Homeodomain-like"/>
    <property type="match status" value="2"/>
</dbReference>
<dbReference type="STRING" id="1324314.BVG16_29430"/>
<dbReference type="InterPro" id="IPR020449">
    <property type="entry name" value="Tscrpt_reg_AraC-type_HTH"/>
</dbReference>
<dbReference type="Proteomes" id="UP000190188">
    <property type="component" value="Unassembled WGS sequence"/>
</dbReference>
<dbReference type="InterPro" id="IPR014710">
    <property type="entry name" value="RmlC-like_jellyroll"/>
</dbReference>
<accession>A0A1T2X0T6</accession>
<dbReference type="GO" id="GO:0003700">
    <property type="term" value="F:DNA-binding transcription factor activity"/>
    <property type="evidence" value="ECO:0007669"/>
    <property type="project" value="InterPro"/>
</dbReference>
<dbReference type="Gene3D" id="1.10.10.60">
    <property type="entry name" value="Homeodomain-like"/>
    <property type="match status" value="2"/>
</dbReference>
<keyword evidence="1" id="KW-0805">Transcription regulation</keyword>
<dbReference type="OrthoDB" id="149040at2"/>
<sequence>MSYETYRRANALLNQHISEITNEQVSFRIHYWGFMPEHYNNSLHRHSFFEVCYVLQGEGSYEDDGTTYPLSDGTLFCSRPGIWHQIRSEQGLILFFVAFEIDEQRSSEDYCRNVRNLIHRGKVVADMKDAEISAQIWQTVFSLVENKKPVFKDMLNLLCLSLLYSLLHSLSPDPAFDHESLVEDTEEHRQFTRAKLYIEDNLSSAVSIEHVAKELCISTRHLSRLFHSQLGQTFVHYVQERRVQQAKDYLLNSDLAIKEIAKLTGFESVHYFTRVFTKMLGVSPARFRKSQFTEGRQTRKLPNHFA</sequence>
<dbReference type="PANTHER" id="PTHR43280">
    <property type="entry name" value="ARAC-FAMILY TRANSCRIPTIONAL REGULATOR"/>
    <property type="match status" value="1"/>
</dbReference>